<evidence type="ECO:0000259" key="1">
    <source>
        <dbReference type="Pfam" id="PF05585"/>
    </source>
</evidence>
<dbReference type="Gene3D" id="2.40.70.10">
    <property type="entry name" value="Acid Proteases"/>
    <property type="match status" value="1"/>
</dbReference>
<name>A0A8B6EHR0_MYTGA</name>
<dbReference type="EMBL" id="UYJE01005112">
    <property type="protein sequence ID" value="VDI34082.1"/>
    <property type="molecule type" value="Genomic_DNA"/>
</dbReference>
<dbReference type="PANTHER" id="PTHR19963">
    <property type="entry name" value="CCHC-TYPE DOMAIN-CONTAINING PROTEIN"/>
    <property type="match status" value="1"/>
</dbReference>
<evidence type="ECO:0000313" key="2">
    <source>
        <dbReference type="EMBL" id="VDI34082.1"/>
    </source>
</evidence>
<keyword evidence="3" id="KW-1185">Reference proteome</keyword>
<dbReference type="PANTHER" id="PTHR19963:SF30">
    <property type="entry name" value="ENDONUCLEASE_EXONUCLEASE_PHOSPHATASE DOMAIN-CONTAINING PROTEIN"/>
    <property type="match status" value="1"/>
</dbReference>
<sequence>MPVIIQRDYNRLKRKMEERFGHTAMKERYVTEAKLRKRKPEESLRDFGQAIEDLYRRAYPGNPEIVEENSIKAFLDKCGQSKDFRLAVKRTRPNTLQEAVNNSMQEECLRVGEKDLAVGKYAKINILLKTAIAPVVYNDQEVECNILFDEGAQRSFITQKLANQLEIKPTENVSIQLSAFGDLSQKVCNLDTETIQLQTDTGEKVRINTLIVPEIAVPIKNNISLTTRSLPHLRELKLAHSVQSTERFEIDLLIGADHYWDIIEDKVIKGKGPTAVQ</sequence>
<dbReference type="InterPro" id="IPR021109">
    <property type="entry name" value="Peptidase_aspartic_dom_sf"/>
</dbReference>
<dbReference type="AlphaFoldDB" id="A0A8B6EHR0"/>
<protein>
    <recommendedName>
        <fullName evidence="1">DUF1758 domain-containing protein</fullName>
    </recommendedName>
</protein>
<feature type="domain" description="DUF1758" evidence="1">
    <location>
        <begin position="135"/>
        <end position="270"/>
    </location>
</feature>
<gene>
    <name evidence="2" type="ORF">MGAL_10B065082</name>
</gene>
<dbReference type="OrthoDB" id="6155266at2759"/>
<reference evidence="2" key="1">
    <citation type="submission" date="2018-11" db="EMBL/GenBank/DDBJ databases">
        <authorList>
            <person name="Alioto T."/>
            <person name="Alioto T."/>
        </authorList>
    </citation>
    <scope>NUCLEOTIDE SEQUENCE</scope>
</reference>
<accession>A0A8B6EHR0</accession>
<dbReference type="Proteomes" id="UP000596742">
    <property type="component" value="Unassembled WGS sequence"/>
</dbReference>
<comment type="caution">
    <text evidence="2">The sequence shown here is derived from an EMBL/GenBank/DDBJ whole genome shotgun (WGS) entry which is preliminary data.</text>
</comment>
<proteinExistence type="predicted"/>
<dbReference type="InterPro" id="IPR008737">
    <property type="entry name" value="DUF1758"/>
</dbReference>
<evidence type="ECO:0000313" key="3">
    <source>
        <dbReference type="Proteomes" id="UP000596742"/>
    </source>
</evidence>
<dbReference type="Pfam" id="PF05585">
    <property type="entry name" value="DUF1758"/>
    <property type="match status" value="1"/>
</dbReference>
<organism evidence="2 3">
    <name type="scientific">Mytilus galloprovincialis</name>
    <name type="common">Mediterranean mussel</name>
    <dbReference type="NCBI Taxonomy" id="29158"/>
    <lineage>
        <taxon>Eukaryota</taxon>
        <taxon>Metazoa</taxon>
        <taxon>Spiralia</taxon>
        <taxon>Lophotrochozoa</taxon>
        <taxon>Mollusca</taxon>
        <taxon>Bivalvia</taxon>
        <taxon>Autobranchia</taxon>
        <taxon>Pteriomorphia</taxon>
        <taxon>Mytilida</taxon>
        <taxon>Mytiloidea</taxon>
        <taxon>Mytilidae</taxon>
        <taxon>Mytilinae</taxon>
        <taxon>Mytilus</taxon>
    </lineage>
</organism>